<dbReference type="PANTHER" id="PTHR42832:SF3">
    <property type="entry name" value="L-GLUTAMINE--4-(METHYLSULFANYL)-2-OXOBUTANOATE AMINOTRANSFERASE"/>
    <property type="match status" value="1"/>
</dbReference>
<evidence type="ECO:0000313" key="7">
    <source>
        <dbReference type="Proteomes" id="UP001177595"/>
    </source>
</evidence>
<dbReference type="RefSeq" id="WP_280625608.1">
    <property type="nucleotide sequence ID" value="NZ_CP123504.1"/>
</dbReference>
<comment type="cofactor">
    <cofactor evidence="1 4">
        <name>pyridoxal 5'-phosphate</name>
        <dbReference type="ChEBI" id="CHEBI:597326"/>
    </cofactor>
</comment>
<proteinExistence type="inferred from homology"/>
<dbReference type="Proteomes" id="UP001177595">
    <property type="component" value="Chromosome"/>
</dbReference>
<dbReference type="Gene3D" id="3.40.640.10">
    <property type="entry name" value="Type I PLP-dependent aspartate aminotransferase-like (Major domain)"/>
    <property type="match status" value="1"/>
</dbReference>
<gene>
    <name evidence="6" type="ORF">QE210_04255</name>
</gene>
<dbReference type="InterPro" id="IPR050881">
    <property type="entry name" value="LL-DAP_aminotransferase"/>
</dbReference>
<dbReference type="Gene3D" id="3.90.1150.10">
    <property type="entry name" value="Aspartate Aminotransferase, domain 1"/>
    <property type="match status" value="1"/>
</dbReference>
<keyword evidence="3 4" id="KW-0808">Transferase</keyword>
<dbReference type="InterPro" id="IPR004839">
    <property type="entry name" value="Aminotransferase_I/II_large"/>
</dbReference>
<dbReference type="Pfam" id="PF00155">
    <property type="entry name" value="Aminotran_1_2"/>
    <property type="match status" value="1"/>
</dbReference>
<dbReference type="EC" id="2.6.1.-" evidence="4"/>
<dbReference type="InterPro" id="IPR015424">
    <property type="entry name" value="PyrdxlP-dep_Trfase"/>
</dbReference>
<dbReference type="PROSITE" id="PS00105">
    <property type="entry name" value="AA_TRANSFER_CLASS_1"/>
    <property type="match status" value="1"/>
</dbReference>
<dbReference type="GO" id="GO:0030170">
    <property type="term" value="F:pyridoxal phosphate binding"/>
    <property type="evidence" value="ECO:0007669"/>
    <property type="project" value="InterPro"/>
</dbReference>
<evidence type="ECO:0000256" key="2">
    <source>
        <dbReference type="ARBA" id="ARBA00022576"/>
    </source>
</evidence>
<dbReference type="CDD" id="cd00609">
    <property type="entry name" value="AAT_like"/>
    <property type="match status" value="1"/>
</dbReference>
<dbReference type="EMBL" id="CP123504">
    <property type="protein sequence ID" value="WGM02321.1"/>
    <property type="molecule type" value="Genomic_DNA"/>
</dbReference>
<organism evidence="6 7">
    <name type="scientific">Arsenophonus nasoniae</name>
    <name type="common">son-killer infecting Nasonia vitripennis</name>
    <dbReference type="NCBI Taxonomy" id="638"/>
    <lineage>
        <taxon>Bacteria</taxon>
        <taxon>Pseudomonadati</taxon>
        <taxon>Pseudomonadota</taxon>
        <taxon>Gammaproteobacteria</taxon>
        <taxon>Enterobacterales</taxon>
        <taxon>Morganellaceae</taxon>
        <taxon>Arsenophonus</taxon>
    </lineage>
</organism>
<reference evidence="6" key="1">
    <citation type="submission" date="2023-04" db="EMBL/GenBank/DDBJ databases">
        <title>Genome dynamics across the evolutionary transition to endosymbiosis.</title>
        <authorList>
            <person name="Siozios S."/>
            <person name="Nadal-Jimenez P."/>
            <person name="Azagi T."/>
            <person name="Sprong H."/>
            <person name="Frost C.L."/>
            <person name="Parratt S.R."/>
            <person name="Taylor G."/>
            <person name="Brettell L."/>
            <person name="Lew K.C."/>
            <person name="Croft L."/>
            <person name="King K.C."/>
            <person name="Brockhurst M.A."/>
            <person name="Hypsa V."/>
            <person name="Novakova E."/>
            <person name="Darby A.C."/>
            <person name="Hurst G.D.D."/>
        </authorList>
    </citation>
    <scope>NUCLEOTIDE SEQUENCE</scope>
    <source>
        <strain evidence="6">APv</strain>
    </source>
</reference>
<dbReference type="SUPFAM" id="SSF53383">
    <property type="entry name" value="PLP-dependent transferases"/>
    <property type="match status" value="1"/>
</dbReference>
<dbReference type="InterPro" id="IPR015422">
    <property type="entry name" value="PyrdxlP-dep_Trfase_small"/>
</dbReference>
<dbReference type="InterPro" id="IPR004838">
    <property type="entry name" value="NHTrfase_class1_PyrdxlP-BS"/>
</dbReference>
<evidence type="ECO:0000313" key="6">
    <source>
        <dbReference type="EMBL" id="WGM02321.1"/>
    </source>
</evidence>
<evidence type="ECO:0000259" key="5">
    <source>
        <dbReference type="Pfam" id="PF00155"/>
    </source>
</evidence>
<protein>
    <recommendedName>
        <fullName evidence="4">Aminotransferase</fullName>
        <ecNumber evidence="4">2.6.1.-</ecNumber>
    </recommendedName>
</protein>
<dbReference type="PANTHER" id="PTHR42832">
    <property type="entry name" value="AMINO ACID AMINOTRANSFERASE"/>
    <property type="match status" value="1"/>
</dbReference>
<evidence type="ECO:0000256" key="3">
    <source>
        <dbReference type="ARBA" id="ARBA00022679"/>
    </source>
</evidence>
<dbReference type="GO" id="GO:0008483">
    <property type="term" value="F:transaminase activity"/>
    <property type="evidence" value="ECO:0007669"/>
    <property type="project" value="UniProtKB-KW"/>
</dbReference>
<name>A0AA95GQY1_9GAMM</name>
<keyword evidence="2 4" id="KW-0032">Aminotransferase</keyword>
<sequence length="276" mass="30689">MPDPSYSVYHSCIQKIGAKVEFFSCDIKGQPDLSSITAAQLSKAQLMVLCSPNNPTTDSIEESVLDEILAFAEQHKLTIILDRAYAEIQFTNTPFAKNLPGSLLSRPKALERVIELHSLSKSCSIAGWRVGFIVGAESIINKLKSIRFNTNFGLFLPIQAVVTDMLDSLEEIAQQNSIIYEQRINYFINQLSEAGWNIAKPKGTFFIWTPVPKTIKSMSDRTFVKELLNETGVLISPGSGFGSAGSNYVRIALVQNEEKLKEAASRIKRWLNRIAV</sequence>
<dbReference type="AlphaFoldDB" id="A0AA95GQY1"/>
<dbReference type="InterPro" id="IPR015421">
    <property type="entry name" value="PyrdxlP-dep_Trfase_major"/>
</dbReference>
<evidence type="ECO:0000256" key="4">
    <source>
        <dbReference type="RuleBase" id="RU000481"/>
    </source>
</evidence>
<evidence type="ECO:0000256" key="1">
    <source>
        <dbReference type="ARBA" id="ARBA00001933"/>
    </source>
</evidence>
<feature type="domain" description="Aminotransferase class I/classII large" evidence="5">
    <location>
        <begin position="1"/>
        <end position="267"/>
    </location>
</feature>
<comment type="similarity">
    <text evidence="4">Belongs to the class-I pyridoxal-phosphate-dependent aminotransferase family.</text>
</comment>
<accession>A0AA95GQY1</accession>